<evidence type="ECO:0000256" key="4">
    <source>
        <dbReference type="ARBA" id="ARBA00016392"/>
    </source>
</evidence>
<accession>M5GFH9</accession>
<keyword evidence="11" id="KW-0496">Mitochondrion</keyword>
<evidence type="ECO:0000256" key="13">
    <source>
        <dbReference type="SAM" id="MobiDB-lite"/>
    </source>
</evidence>
<proteinExistence type="inferred from homology"/>
<evidence type="ECO:0000313" key="16">
    <source>
        <dbReference type="Proteomes" id="UP000030653"/>
    </source>
</evidence>
<feature type="compositionally biased region" description="Polar residues" evidence="13">
    <location>
        <begin position="60"/>
        <end position="81"/>
    </location>
</feature>
<evidence type="ECO:0000256" key="1">
    <source>
        <dbReference type="ARBA" id="ARBA00003195"/>
    </source>
</evidence>
<evidence type="ECO:0000256" key="9">
    <source>
        <dbReference type="ARBA" id="ARBA00022982"/>
    </source>
</evidence>
<evidence type="ECO:0000256" key="3">
    <source>
        <dbReference type="ARBA" id="ARBA00009960"/>
    </source>
</evidence>
<name>M5GFH9_DACPD</name>
<keyword evidence="16" id="KW-1185">Reference proteome</keyword>
<comment type="subcellular location">
    <subcellularLocation>
        <location evidence="2">Mitochondrion inner membrane</location>
        <topology evidence="2">Single-pass membrane protein</topology>
        <orientation evidence="2">Matrix side</orientation>
    </subcellularLocation>
</comment>
<evidence type="ECO:0000256" key="7">
    <source>
        <dbReference type="ARBA" id="ARBA00022692"/>
    </source>
</evidence>
<dbReference type="InterPro" id="IPR017384">
    <property type="entry name" value="NADH_Ub_cplx-1_asu_su-1"/>
</dbReference>
<dbReference type="AlphaFoldDB" id="M5GFH9"/>
<dbReference type="STRING" id="1858805.M5GFH9"/>
<evidence type="ECO:0000313" key="15">
    <source>
        <dbReference type="EMBL" id="EJU06312.1"/>
    </source>
</evidence>
<dbReference type="HOGENOM" id="CLU_132216_1_0_1"/>
<feature type="transmembrane region" description="Helical" evidence="14">
    <location>
        <begin position="7"/>
        <end position="27"/>
    </location>
</feature>
<comment type="similarity">
    <text evidence="3">Belongs to the complex I NDUFA1 subunit family.</text>
</comment>
<organism evidence="15 16">
    <name type="scientific">Dacryopinax primogenitus (strain DJM 731)</name>
    <name type="common">Brown rot fungus</name>
    <dbReference type="NCBI Taxonomy" id="1858805"/>
    <lineage>
        <taxon>Eukaryota</taxon>
        <taxon>Fungi</taxon>
        <taxon>Dikarya</taxon>
        <taxon>Basidiomycota</taxon>
        <taxon>Agaricomycotina</taxon>
        <taxon>Dacrymycetes</taxon>
        <taxon>Dacrymycetales</taxon>
        <taxon>Dacrymycetaceae</taxon>
        <taxon>Dacryopinax</taxon>
    </lineage>
</organism>
<keyword evidence="9" id="KW-0249">Electron transport</keyword>
<dbReference type="Pfam" id="PF15879">
    <property type="entry name" value="MWFE"/>
    <property type="match status" value="1"/>
</dbReference>
<evidence type="ECO:0000256" key="6">
    <source>
        <dbReference type="ARBA" id="ARBA00022660"/>
    </source>
</evidence>
<dbReference type="OMA" id="EVSNPWK"/>
<evidence type="ECO:0000256" key="14">
    <source>
        <dbReference type="SAM" id="Phobius"/>
    </source>
</evidence>
<gene>
    <name evidence="15" type="ORF">DACRYDRAFT_73716</name>
</gene>
<evidence type="ECO:0000256" key="10">
    <source>
        <dbReference type="ARBA" id="ARBA00022989"/>
    </source>
</evidence>
<keyword evidence="12 14" id="KW-0472">Membrane</keyword>
<dbReference type="PANTHER" id="PTHR17098">
    <property type="entry name" value="NADH-UBIQUINONE OXIDOREDUCTASE MWFE SUBUNIT"/>
    <property type="match status" value="1"/>
</dbReference>
<keyword evidence="6" id="KW-0679">Respiratory chain</keyword>
<reference evidence="15 16" key="1">
    <citation type="journal article" date="2012" name="Science">
        <title>The Paleozoic origin of enzymatic lignin decomposition reconstructed from 31 fungal genomes.</title>
        <authorList>
            <person name="Floudas D."/>
            <person name="Binder M."/>
            <person name="Riley R."/>
            <person name="Barry K."/>
            <person name="Blanchette R.A."/>
            <person name="Henrissat B."/>
            <person name="Martinez A.T."/>
            <person name="Otillar R."/>
            <person name="Spatafora J.W."/>
            <person name="Yadav J.S."/>
            <person name="Aerts A."/>
            <person name="Benoit I."/>
            <person name="Boyd A."/>
            <person name="Carlson A."/>
            <person name="Copeland A."/>
            <person name="Coutinho P.M."/>
            <person name="de Vries R.P."/>
            <person name="Ferreira P."/>
            <person name="Findley K."/>
            <person name="Foster B."/>
            <person name="Gaskell J."/>
            <person name="Glotzer D."/>
            <person name="Gorecki P."/>
            <person name="Heitman J."/>
            <person name="Hesse C."/>
            <person name="Hori C."/>
            <person name="Igarashi K."/>
            <person name="Jurgens J.A."/>
            <person name="Kallen N."/>
            <person name="Kersten P."/>
            <person name="Kohler A."/>
            <person name="Kuees U."/>
            <person name="Kumar T.K.A."/>
            <person name="Kuo A."/>
            <person name="LaButti K."/>
            <person name="Larrondo L.F."/>
            <person name="Lindquist E."/>
            <person name="Ling A."/>
            <person name="Lombard V."/>
            <person name="Lucas S."/>
            <person name="Lundell T."/>
            <person name="Martin R."/>
            <person name="McLaughlin D.J."/>
            <person name="Morgenstern I."/>
            <person name="Morin E."/>
            <person name="Murat C."/>
            <person name="Nagy L.G."/>
            <person name="Nolan M."/>
            <person name="Ohm R.A."/>
            <person name="Patyshakuliyeva A."/>
            <person name="Rokas A."/>
            <person name="Ruiz-Duenas F.J."/>
            <person name="Sabat G."/>
            <person name="Salamov A."/>
            <person name="Samejima M."/>
            <person name="Schmutz J."/>
            <person name="Slot J.C."/>
            <person name="St John F."/>
            <person name="Stenlid J."/>
            <person name="Sun H."/>
            <person name="Sun S."/>
            <person name="Syed K."/>
            <person name="Tsang A."/>
            <person name="Wiebenga A."/>
            <person name="Young D."/>
            <person name="Pisabarro A."/>
            <person name="Eastwood D.C."/>
            <person name="Martin F."/>
            <person name="Cullen D."/>
            <person name="Grigoriev I.V."/>
            <person name="Hibbett D.S."/>
        </authorList>
    </citation>
    <scope>NUCLEOTIDE SEQUENCE [LARGE SCALE GENOMIC DNA]</scope>
    <source>
        <strain evidence="15 16">DJM-731 SS1</strain>
    </source>
</reference>
<keyword evidence="5" id="KW-0813">Transport</keyword>
<protein>
    <recommendedName>
        <fullName evidence="4">NADH dehydrogenase [ubiquinone] 1 alpha subcomplex subunit 1</fullName>
    </recommendedName>
</protein>
<dbReference type="Proteomes" id="UP000030653">
    <property type="component" value="Unassembled WGS sequence"/>
</dbReference>
<evidence type="ECO:0000256" key="2">
    <source>
        <dbReference type="ARBA" id="ARBA00004298"/>
    </source>
</evidence>
<dbReference type="PANTHER" id="PTHR17098:SF2">
    <property type="entry name" value="NADH DEHYDROGENASE [UBIQUINONE] 1 ALPHA SUBCOMPLEX SUBUNIT 1"/>
    <property type="match status" value="1"/>
</dbReference>
<dbReference type="OrthoDB" id="1920692at2759"/>
<evidence type="ECO:0000256" key="5">
    <source>
        <dbReference type="ARBA" id="ARBA00022448"/>
    </source>
</evidence>
<dbReference type="EMBL" id="JH795855">
    <property type="protein sequence ID" value="EJU06312.1"/>
    <property type="molecule type" value="Genomic_DNA"/>
</dbReference>
<keyword evidence="10 14" id="KW-1133">Transmembrane helix</keyword>
<feature type="region of interest" description="Disordered" evidence="13">
    <location>
        <begin position="58"/>
        <end position="81"/>
    </location>
</feature>
<dbReference type="RefSeq" id="XP_040633206.1">
    <property type="nucleotide sequence ID" value="XM_040776020.1"/>
</dbReference>
<evidence type="ECO:0000256" key="12">
    <source>
        <dbReference type="ARBA" id="ARBA00023136"/>
    </source>
</evidence>
<dbReference type="GeneID" id="63691082"/>
<evidence type="ECO:0000256" key="11">
    <source>
        <dbReference type="ARBA" id="ARBA00023128"/>
    </source>
</evidence>
<dbReference type="GO" id="GO:0005743">
    <property type="term" value="C:mitochondrial inner membrane"/>
    <property type="evidence" value="ECO:0007669"/>
    <property type="project" value="UniProtKB-SubCell"/>
</dbReference>
<sequence length="81" mass="9220">MPVPWESLIPFGLVTIMFGVTGTGLLFSKKAQNDWKPPRYGIDKWDEMMMTRDEKLTGSLRGQSSEPIAPDSYNNIFHKSK</sequence>
<keyword evidence="8" id="KW-0999">Mitochondrion inner membrane</keyword>
<keyword evidence="7 14" id="KW-0812">Transmembrane</keyword>
<evidence type="ECO:0000256" key="8">
    <source>
        <dbReference type="ARBA" id="ARBA00022792"/>
    </source>
</evidence>
<comment type="function">
    <text evidence="1">Accessory subunit of the mitochondrial membrane respiratory chain NADH dehydrogenase (Complex I), that is believed not to be involved in catalysis. Complex I functions in the transfer of electrons from NADH to the respiratory chain. The immediate electron acceptor for the enzyme is believed to be ubiquinone.</text>
</comment>